<dbReference type="InterPro" id="IPR015878">
    <property type="entry name" value="Ado_hCys_hydrolase_NAD-bd"/>
</dbReference>
<evidence type="ECO:0000256" key="5">
    <source>
        <dbReference type="ARBA" id="ARBA00022801"/>
    </source>
</evidence>
<dbReference type="GO" id="GO:0033353">
    <property type="term" value="P:S-adenosylmethionine cycle"/>
    <property type="evidence" value="ECO:0007669"/>
    <property type="project" value="TreeGrafter"/>
</dbReference>
<gene>
    <name evidence="9" type="ORF">WA026_000423</name>
</gene>
<dbReference type="EMBL" id="JARQZJ010000121">
    <property type="protein sequence ID" value="KAK9888154.1"/>
    <property type="molecule type" value="Genomic_DNA"/>
</dbReference>
<dbReference type="InterPro" id="IPR036291">
    <property type="entry name" value="NAD(P)-bd_dom_sf"/>
</dbReference>
<dbReference type="Pfam" id="PF00670">
    <property type="entry name" value="AdoHcyase_NAD"/>
    <property type="match status" value="1"/>
</dbReference>
<keyword evidence="6" id="KW-0520">NAD</keyword>
<evidence type="ECO:0000259" key="8">
    <source>
        <dbReference type="SMART" id="SM00997"/>
    </source>
</evidence>
<sequence>MRATDVILAGKVALVSGFGDVGKGCAQSLKALAASVIVTNIDPINALQAAIEDYEVTTLEEACKEGQVFVTTTGNKDIITGEHMQHMKEDSIVCNIGYFDTEIDVKWLEKNAVIKVNIDPQVDRYELKNGRHIISLCQGRLVNLGCATGLMSNTFTNQVLAQIELFTKPGKYPVGVHELPKILDEGVDTLNLYRLEVKLSKLTPQLAKYMHVPIEGLYKTDHNNY</sequence>
<dbReference type="SUPFAM" id="SSF52283">
    <property type="entry name" value="Formate/glycerate dehydrogenase catalytic domain-like"/>
    <property type="match status" value="1"/>
</dbReference>
<keyword evidence="10" id="KW-1185">Reference proteome</keyword>
<keyword evidence="5" id="KW-0378">Hydrolase</keyword>
<dbReference type="Gene3D" id="3.40.50.1480">
    <property type="entry name" value="Adenosylhomocysteinase-like"/>
    <property type="match status" value="1"/>
</dbReference>
<dbReference type="GO" id="GO:0005829">
    <property type="term" value="C:cytosol"/>
    <property type="evidence" value="ECO:0007669"/>
    <property type="project" value="TreeGrafter"/>
</dbReference>
<evidence type="ECO:0000256" key="2">
    <source>
        <dbReference type="ARBA" id="ARBA00005195"/>
    </source>
</evidence>
<feature type="domain" description="S-adenosyl-L-homocysteine hydrolase NAD binding" evidence="8">
    <location>
        <begin position="1"/>
        <end position="149"/>
    </location>
</feature>
<dbReference type="InterPro" id="IPR020082">
    <property type="entry name" value="S-Ado-L-homoCys_hydrolase_CS"/>
</dbReference>
<reference evidence="9 10" key="1">
    <citation type="submission" date="2023-03" db="EMBL/GenBank/DDBJ databases">
        <title>Genome insight into feeding habits of ladybird beetles.</title>
        <authorList>
            <person name="Li H.-S."/>
            <person name="Huang Y.-H."/>
            <person name="Pang H."/>
        </authorList>
    </citation>
    <scope>NUCLEOTIDE SEQUENCE [LARGE SCALE GENOMIC DNA]</scope>
    <source>
        <strain evidence="9">SYSU_2023b</strain>
        <tissue evidence="9">Whole body</tissue>
    </source>
</reference>
<proteinExistence type="inferred from homology"/>
<comment type="similarity">
    <text evidence="3">Belongs to the adenosylhomocysteinase family.</text>
</comment>
<dbReference type="SMART" id="SM00997">
    <property type="entry name" value="AdoHcyase_NAD"/>
    <property type="match status" value="1"/>
</dbReference>
<evidence type="ECO:0000313" key="9">
    <source>
        <dbReference type="EMBL" id="KAK9888154.1"/>
    </source>
</evidence>
<dbReference type="SMART" id="SM00996">
    <property type="entry name" value="AdoHcyase"/>
    <property type="match status" value="1"/>
</dbReference>
<evidence type="ECO:0000313" key="10">
    <source>
        <dbReference type="Proteomes" id="UP001431783"/>
    </source>
</evidence>
<dbReference type="Proteomes" id="UP001431783">
    <property type="component" value="Unassembled WGS sequence"/>
</dbReference>
<organism evidence="9 10">
    <name type="scientific">Henosepilachna vigintioctopunctata</name>
    <dbReference type="NCBI Taxonomy" id="420089"/>
    <lineage>
        <taxon>Eukaryota</taxon>
        <taxon>Metazoa</taxon>
        <taxon>Ecdysozoa</taxon>
        <taxon>Arthropoda</taxon>
        <taxon>Hexapoda</taxon>
        <taxon>Insecta</taxon>
        <taxon>Pterygota</taxon>
        <taxon>Neoptera</taxon>
        <taxon>Endopterygota</taxon>
        <taxon>Coleoptera</taxon>
        <taxon>Polyphaga</taxon>
        <taxon>Cucujiformia</taxon>
        <taxon>Coccinelloidea</taxon>
        <taxon>Coccinellidae</taxon>
        <taxon>Epilachninae</taxon>
        <taxon>Epilachnini</taxon>
        <taxon>Henosepilachna</taxon>
    </lineage>
</organism>
<dbReference type="AlphaFoldDB" id="A0AAW1UYF3"/>
<accession>A0AAW1UYF3</accession>
<dbReference type="FunFam" id="3.40.50.720:FF:000004">
    <property type="entry name" value="Adenosylhomocysteinase"/>
    <property type="match status" value="1"/>
</dbReference>
<evidence type="ECO:0000256" key="4">
    <source>
        <dbReference type="ARBA" id="ARBA00022563"/>
    </source>
</evidence>
<dbReference type="PANTHER" id="PTHR23420">
    <property type="entry name" value="ADENOSYLHOMOCYSTEINASE"/>
    <property type="match status" value="1"/>
</dbReference>
<comment type="cofactor">
    <cofactor evidence="1">
        <name>NAD(+)</name>
        <dbReference type="ChEBI" id="CHEBI:57540"/>
    </cofactor>
</comment>
<name>A0AAW1UYF3_9CUCU</name>
<dbReference type="InterPro" id="IPR042172">
    <property type="entry name" value="Adenosylhomocyst_ase-like_sf"/>
</dbReference>
<dbReference type="SUPFAM" id="SSF51735">
    <property type="entry name" value="NAD(P)-binding Rossmann-fold domains"/>
    <property type="match status" value="1"/>
</dbReference>
<evidence type="ECO:0000256" key="1">
    <source>
        <dbReference type="ARBA" id="ARBA00001911"/>
    </source>
</evidence>
<keyword evidence="4" id="KW-0554">One-carbon metabolism</keyword>
<comment type="pathway">
    <text evidence="2">Amino-acid biosynthesis; L-homocysteine biosynthesis; L-homocysteine from S-adenosyl-L-homocysteine: step 1/1.</text>
</comment>
<dbReference type="PROSITE" id="PS00739">
    <property type="entry name" value="ADOHCYASE_2"/>
    <property type="match status" value="1"/>
</dbReference>
<dbReference type="GO" id="GO:0006730">
    <property type="term" value="P:one-carbon metabolic process"/>
    <property type="evidence" value="ECO:0007669"/>
    <property type="project" value="UniProtKB-KW"/>
</dbReference>
<dbReference type="GO" id="GO:0004013">
    <property type="term" value="F:adenosylhomocysteinase activity"/>
    <property type="evidence" value="ECO:0007669"/>
    <property type="project" value="UniProtKB-EC"/>
</dbReference>
<dbReference type="InterPro" id="IPR000043">
    <property type="entry name" value="Adenosylhomocysteinase-like"/>
</dbReference>
<dbReference type="Gene3D" id="3.40.50.720">
    <property type="entry name" value="NAD(P)-binding Rossmann-like Domain"/>
    <property type="match status" value="1"/>
</dbReference>
<comment type="caution">
    <text evidence="9">The sequence shown here is derived from an EMBL/GenBank/DDBJ whole genome shotgun (WGS) entry which is preliminary data.</text>
</comment>
<evidence type="ECO:0000256" key="3">
    <source>
        <dbReference type="ARBA" id="ARBA00007122"/>
    </source>
</evidence>
<evidence type="ECO:0000256" key="7">
    <source>
        <dbReference type="ARBA" id="ARBA00034527"/>
    </source>
</evidence>
<evidence type="ECO:0000256" key="6">
    <source>
        <dbReference type="ARBA" id="ARBA00023027"/>
    </source>
</evidence>
<dbReference type="PANTHER" id="PTHR23420:SF0">
    <property type="entry name" value="ADENOSYLHOMOCYSTEINASE"/>
    <property type="match status" value="1"/>
</dbReference>
<protein>
    <recommendedName>
        <fullName evidence="7">adenosylhomocysteinase</fullName>
        <ecNumber evidence="7">3.13.2.1</ecNumber>
    </recommendedName>
</protein>
<dbReference type="EC" id="3.13.2.1" evidence="7"/>